<accession>A0A931DA90</accession>
<dbReference type="EMBL" id="JADOUA010000001">
    <property type="protein sequence ID" value="MBG6086470.1"/>
    <property type="molecule type" value="Genomic_DNA"/>
</dbReference>
<comment type="caution">
    <text evidence="3">The sequence shown here is derived from an EMBL/GenBank/DDBJ whole genome shotgun (WGS) entry which is preliminary data.</text>
</comment>
<feature type="region of interest" description="Disordered" evidence="1">
    <location>
        <begin position="69"/>
        <end position="96"/>
    </location>
</feature>
<dbReference type="InterPro" id="IPR007278">
    <property type="entry name" value="DUF397"/>
</dbReference>
<feature type="domain" description="DUF397" evidence="2">
    <location>
        <begin position="9"/>
        <end position="66"/>
    </location>
</feature>
<evidence type="ECO:0000313" key="3">
    <source>
        <dbReference type="EMBL" id="MBG6086470.1"/>
    </source>
</evidence>
<dbReference type="Pfam" id="PF04149">
    <property type="entry name" value="DUF397"/>
    <property type="match status" value="1"/>
</dbReference>
<dbReference type="AlphaFoldDB" id="A0A931DA90"/>
<name>A0A931DA90_9ACTN</name>
<sequence length="96" mass="9925">MRPDRPTPLRWRRSGYCQTNNGCVEVARSEGPGGPSAALRDGTLPESGAVLSLTPAGWRSFLTAVRAGAFDRPPQAGPPPASSPASSPSGRAATRP</sequence>
<evidence type="ECO:0000313" key="4">
    <source>
        <dbReference type="Proteomes" id="UP000614047"/>
    </source>
</evidence>
<dbReference type="RefSeq" id="WP_197009466.1">
    <property type="nucleotide sequence ID" value="NZ_BAABES010000013.1"/>
</dbReference>
<feature type="compositionally biased region" description="Low complexity" evidence="1">
    <location>
        <begin position="83"/>
        <end position="96"/>
    </location>
</feature>
<gene>
    <name evidence="3" type="ORF">IW256_000583</name>
</gene>
<evidence type="ECO:0000259" key="2">
    <source>
        <dbReference type="Pfam" id="PF04149"/>
    </source>
</evidence>
<dbReference type="Proteomes" id="UP000614047">
    <property type="component" value="Unassembled WGS sequence"/>
</dbReference>
<organism evidence="3 4">
    <name type="scientific">Actinomadura viridis</name>
    <dbReference type="NCBI Taxonomy" id="58110"/>
    <lineage>
        <taxon>Bacteria</taxon>
        <taxon>Bacillati</taxon>
        <taxon>Actinomycetota</taxon>
        <taxon>Actinomycetes</taxon>
        <taxon>Streptosporangiales</taxon>
        <taxon>Thermomonosporaceae</taxon>
        <taxon>Actinomadura</taxon>
    </lineage>
</organism>
<protein>
    <recommendedName>
        <fullName evidence="2">DUF397 domain-containing protein</fullName>
    </recommendedName>
</protein>
<reference evidence="3" key="1">
    <citation type="submission" date="2020-11" db="EMBL/GenBank/DDBJ databases">
        <title>Sequencing the genomes of 1000 actinobacteria strains.</title>
        <authorList>
            <person name="Klenk H.-P."/>
        </authorList>
    </citation>
    <scope>NUCLEOTIDE SEQUENCE</scope>
    <source>
        <strain evidence="3">DSM 43175</strain>
    </source>
</reference>
<evidence type="ECO:0000256" key="1">
    <source>
        <dbReference type="SAM" id="MobiDB-lite"/>
    </source>
</evidence>
<keyword evidence="4" id="KW-1185">Reference proteome</keyword>
<proteinExistence type="predicted"/>